<dbReference type="EMBL" id="JBBXMP010000126">
    <property type="protein sequence ID" value="KAL0061701.1"/>
    <property type="molecule type" value="Genomic_DNA"/>
</dbReference>
<dbReference type="Gene3D" id="1.20.1050.10">
    <property type="match status" value="1"/>
</dbReference>
<dbReference type="Gene3D" id="3.40.30.10">
    <property type="entry name" value="Glutaredoxin"/>
    <property type="match status" value="1"/>
</dbReference>
<dbReference type="CDD" id="cd00299">
    <property type="entry name" value="GST_C_family"/>
    <property type="match status" value="1"/>
</dbReference>
<comment type="caution">
    <text evidence="2">The sequence shown here is derived from an EMBL/GenBank/DDBJ whole genome shotgun (WGS) entry which is preliminary data.</text>
</comment>
<reference evidence="2 3" key="1">
    <citation type="submission" date="2024-05" db="EMBL/GenBank/DDBJ databases">
        <title>A draft genome resource for the thread blight pathogen Marasmius tenuissimus strain MS-2.</title>
        <authorList>
            <person name="Yulfo-Soto G.E."/>
            <person name="Baruah I.K."/>
            <person name="Amoako-Attah I."/>
            <person name="Bukari Y."/>
            <person name="Meinhardt L.W."/>
            <person name="Bailey B.A."/>
            <person name="Cohen S.P."/>
        </authorList>
    </citation>
    <scope>NUCLEOTIDE SEQUENCE [LARGE SCALE GENOMIC DNA]</scope>
    <source>
        <strain evidence="2 3">MS-2</strain>
    </source>
</reference>
<dbReference type="InterPro" id="IPR054416">
    <property type="entry name" value="GST_UstS-like_C"/>
</dbReference>
<dbReference type="InterPro" id="IPR050983">
    <property type="entry name" value="GST_Omega/HSP26"/>
</dbReference>
<evidence type="ECO:0000313" key="2">
    <source>
        <dbReference type="EMBL" id="KAL0061701.1"/>
    </source>
</evidence>
<dbReference type="SUPFAM" id="SSF47616">
    <property type="entry name" value="GST C-terminal domain-like"/>
    <property type="match status" value="1"/>
</dbReference>
<evidence type="ECO:0000313" key="3">
    <source>
        <dbReference type="Proteomes" id="UP001437256"/>
    </source>
</evidence>
<protein>
    <recommendedName>
        <fullName evidence="1">GST N-terminal domain-containing protein</fullName>
    </recommendedName>
</protein>
<proteinExistence type="predicted"/>
<dbReference type="InterPro" id="IPR040079">
    <property type="entry name" value="Glutathione_S-Trfase"/>
</dbReference>
<dbReference type="SUPFAM" id="SSF52833">
    <property type="entry name" value="Thioredoxin-like"/>
    <property type="match status" value="1"/>
</dbReference>
<organism evidence="2 3">
    <name type="scientific">Marasmius tenuissimus</name>
    <dbReference type="NCBI Taxonomy" id="585030"/>
    <lineage>
        <taxon>Eukaryota</taxon>
        <taxon>Fungi</taxon>
        <taxon>Dikarya</taxon>
        <taxon>Basidiomycota</taxon>
        <taxon>Agaricomycotina</taxon>
        <taxon>Agaricomycetes</taxon>
        <taxon>Agaricomycetidae</taxon>
        <taxon>Agaricales</taxon>
        <taxon>Marasmiineae</taxon>
        <taxon>Marasmiaceae</taxon>
        <taxon>Marasmius</taxon>
    </lineage>
</organism>
<sequence>MITVYDISETTHPETIARGASPFVRTITFVLRYKKLEYEIKPVGFTNIERVARELGASPTVTQPTPKYTVPFIKDSTTGKVVSDSVAIAQYLDTTYPDTPLVVPPGSEYLQRLFRDQILNLTSGIFKVWLRPKLIKYFSKEIQEMIPTSDPTTEELSEALEKGKEDFEKLSQSLNGGAPFPSFIMGGDKPTFGDLHMVAFLHFLLFIEGDESAEWKEIRSWANGWLGWEVDQILKLVL</sequence>
<dbReference type="PANTHER" id="PTHR43968">
    <property type="match status" value="1"/>
</dbReference>
<dbReference type="InterPro" id="IPR004045">
    <property type="entry name" value="Glutathione_S-Trfase_N"/>
</dbReference>
<dbReference type="Proteomes" id="UP001437256">
    <property type="component" value="Unassembled WGS sequence"/>
</dbReference>
<dbReference type="PANTHER" id="PTHR43968:SF6">
    <property type="entry name" value="GLUTATHIONE S-TRANSFERASE OMEGA"/>
    <property type="match status" value="1"/>
</dbReference>
<feature type="domain" description="GST N-terminal" evidence="1">
    <location>
        <begin position="11"/>
        <end position="100"/>
    </location>
</feature>
<keyword evidence="3" id="KW-1185">Reference proteome</keyword>
<dbReference type="InterPro" id="IPR036249">
    <property type="entry name" value="Thioredoxin-like_sf"/>
</dbReference>
<gene>
    <name evidence="2" type="ORF">AAF712_011454</name>
</gene>
<dbReference type="SFLD" id="SFLDS00019">
    <property type="entry name" value="Glutathione_Transferase_(cytos"/>
    <property type="match status" value="1"/>
</dbReference>
<dbReference type="Pfam" id="PF22041">
    <property type="entry name" value="GST_C_7"/>
    <property type="match status" value="1"/>
</dbReference>
<dbReference type="InterPro" id="IPR036282">
    <property type="entry name" value="Glutathione-S-Trfase_C_sf"/>
</dbReference>
<accession>A0ABR2ZJ73</accession>
<dbReference type="PROSITE" id="PS50404">
    <property type="entry name" value="GST_NTER"/>
    <property type="match status" value="1"/>
</dbReference>
<dbReference type="Pfam" id="PF13409">
    <property type="entry name" value="GST_N_2"/>
    <property type="match status" value="1"/>
</dbReference>
<name>A0ABR2ZJ73_9AGAR</name>
<evidence type="ECO:0000259" key="1">
    <source>
        <dbReference type="PROSITE" id="PS50404"/>
    </source>
</evidence>